<dbReference type="GO" id="GO:0016055">
    <property type="term" value="P:Wnt signaling pathway"/>
    <property type="evidence" value="ECO:0007669"/>
    <property type="project" value="UniProtKB-KW"/>
</dbReference>
<organism evidence="10 11">
    <name type="scientific">Gadus morhua</name>
    <name type="common">Atlantic cod</name>
    <dbReference type="NCBI Taxonomy" id="8049"/>
    <lineage>
        <taxon>Eukaryota</taxon>
        <taxon>Metazoa</taxon>
        <taxon>Chordata</taxon>
        <taxon>Craniata</taxon>
        <taxon>Vertebrata</taxon>
        <taxon>Euteleostomi</taxon>
        <taxon>Actinopterygii</taxon>
        <taxon>Neopterygii</taxon>
        <taxon>Teleostei</taxon>
        <taxon>Neoteleostei</taxon>
        <taxon>Acanthomorphata</taxon>
        <taxon>Zeiogadaria</taxon>
        <taxon>Gadariae</taxon>
        <taxon>Gadiformes</taxon>
        <taxon>Gadoidei</taxon>
        <taxon>Gadidae</taxon>
        <taxon>Gadus</taxon>
    </lineage>
</organism>
<feature type="domain" description="Dickkopf N-terminal cysteine-rich" evidence="9">
    <location>
        <begin position="162"/>
        <end position="212"/>
    </location>
</feature>
<keyword evidence="3" id="KW-0217">Developmental protein</keyword>
<evidence type="ECO:0000256" key="1">
    <source>
        <dbReference type="ARBA" id="ARBA00004613"/>
    </source>
</evidence>
<dbReference type="GeneTree" id="ENSGT00390000000221"/>
<name>A0A8C4YWZ9_GADMO</name>
<dbReference type="GO" id="GO:0048019">
    <property type="term" value="F:receptor antagonist activity"/>
    <property type="evidence" value="ECO:0007669"/>
    <property type="project" value="TreeGrafter"/>
</dbReference>
<dbReference type="InterPro" id="IPR039863">
    <property type="entry name" value="DKK1-4"/>
</dbReference>
<dbReference type="Pfam" id="PF04706">
    <property type="entry name" value="Dickkopf_N"/>
    <property type="match status" value="1"/>
</dbReference>
<evidence type="ECO:0000313" key="10">
    <source>
        <dbReference type="Ensembl" id="ENSGMOP00000002441.2"/>
    </source>
</evidence>
<keyword evidence="4" id="KW-0964">Secreted</keyword>
<sequence>MALGLALRTSSDSTNTTGTTTPTLLRCSSGMMLRLLALGFLGVTITPVVCILPEIQNNGIHHILDYNSYHVDVETSMDNNVVETVTEHPAENKREEFEDASNQVNQGDQKIQSNVYNETGSEKVVVGNHSVQIFDKILDNNIPTGDTEEDFNSQVVRANGKECIIAEDCERGRYCFYDTQNSKCLPCKALDVPCTKDAECCDGHMCVWGQCSPNATKGEAGRICHYQGDCNEDLCCAVHKALLFPVCSAKPIERERCLGPSNHLTERMSIDGKGEGPLEHCPCVGDLHCQPLGRGSLCLQGPKSSEEDLADTLYSEIDYIV</sequence>
<keyword evidence="7" id="KW-1015">Disulfide bond</keyword>
<dbReference type="PANTHER" id="PTHR12113">
    <property type="entry name" value="DICKKOPF3-LIKE 3"/>
    <property type="match status" value="1"/>
</dbReference>
<accession>A0A8C4YWZ9</accession>
<comment type="subcellular location">
    <subcellularLocation>
        <location evidence="1">Secreted</location>
    </subcellularLocation>
</comment>
<evidence type="ECO:0000256" key="2">
    <source>
        <dbReference type="ARBA" id="ARBA00010842"/>
    </source>
</evidence>
<evidence type="ECO:0000256" key="7">
    <source>
        <dbReference type="ARBA" id="ARBA00023157"/>
    </source>
</evidence>
<comment type="similarity">
    <text evidence="2">Belongs to the dickkopf family.</text>
</comment>
<protein>
    <submittedName>
        <fullName evidence="10">Dickkopf WNT signaling pathway inhibitor 3a</fullName>
    </submittedName>
</protein>
<proteinExistence type="inferred from homology"/>
<feature type="region of interest" description="Disordered" evidence="8">
    <location>
        <begin position="1"/>
        <end position="21"/>
    </location>
</feature>
<evidence type="ECO:0000256" key="4">
    <source>
        <dbReference type="ARBA" id="ARBA00022525"/>
    </source>
</evidence>
<evidence type="ECO:0000256" key="5">
    <source>
        <dbReference type="ARBA" id="ARBA00022687"/>
    </source>
</evidence>
<evidence type="ECO:0000259" key="9">
    <source>
        <dbReference type="Pfam" id="PF04706"/>
    </source>
</evidence>
<evidence type="ECO:0000256" key="6">
    <source>
        <dbReference type="ARBA" id="ARBA00022729"/>
    </source>
</evidence>
<dbReference type="OrthoDB" id="6359792at2759"/>
<feature type="compositionally biased region" description="Low complexity" evidence="8">
    <location>
        <begin position="9"/>
        <end position="21"/>
    </location>
</feature>
<dbReference type="InterPro" id="IPR006796">
    <property type="entry name" value="Dickkopf_N"/>
</dbReference>
<evidence type="ECO:0000313" key="11">
    <source>
        <dbReference type="Proteomes" id="UP000694546"/>
    </source>
</evidence>
<dbReference type="PANTHER" id="PTHR12113:SF8">
    <property type="entry name" value="DICKKOPF-RELATED PROTEIN 3"/>
    <property type="match status" value="1"/>
</dbReference>
<reference evidence="10" key="2">
    <citation type="submission" date="2025-09" db="UniProtKB">
        <authorList>
            <consortium name="Ensembl"/>
        </authorList>
    </citation>
    <scope>IDENTIFICATION</scope>
</reference>
<reference evidence="10" key="1">
    <citation type="submission" date="2025-08" db="UniProtKB">
        <authorList>
            <consortium name="Ensembl"/>
        </authorList>
    </citation>
    <scope>IDENTIFICATION</scope>
</reference>
<evidence type="ECO:0000256" key="8">
    <source>
        <dbReference type="SAM" id="MobiDB-lite"/>
    </source>
</evidence>
<keyword evidence="5" id="KW-0879">Wnt signaling pathway</keyword>
<feature type="region of interest" description="Disordered" evidence="8">
    <location>
        <begin position="88"/>
        <end position="109"/>
    </location>
</feature>
<dbReference type="Gene3D" id="2.10.80.10">
    <property type="entry name" value="Lipase, subunit A"/>
    <property type="match status" value="1"/>
</dbReference>
<dbReference type="Proteomes" id="UP000694546">
    <property type="component" value="Chromosome 14"/>
</dbReference>
<dbReference type="InterPro" id="IPR047300">
    <property type="entry name" value="Dkk3_Cys2"/>
</dbReference>
<dbReference type="Ensembl" id="ENSGMOT00000002521.2">
    <property type="protein sequence ID" value="ENSGMOP00000002441.2"/>
    <property type="gene ID" value="ENSGMOG00000002313.2"/>
</dbReference>
<dbReference type="GO" id="GO:0039706">
    <property type="term" value="F:co-receptor binding"/>
    <property type="evidence" value="ECO:0007669"/>
    <property type="project" value="TreeGrafter"/>
</dbReference>
<evidence type="ECO:0000256" key="3">
    <source>
        <dbReference type="ARBA" id="ARBA00022473"/>
    </source>
</evidence>
<feature type="compositionally biased region" description="Polar residues" evidence="8">
    <location>
        <begin position="100"/>
        <end position="109"/>
    </location>
</feature>
<keyword evidence="6" id="KW-0732">Signal</keyword>
<dbReference type="AlphaFoldDB" id="A0A8C4YWZ9"/>
<keyword evidence="11" id="KW-1185">Reference proteome</keyword>
<dbReference type="GO" id="GO:0005615">
    <property type="term" value="C:extracellular space"/>
    <property type="evidence" value="ECO:0007669"/>
    <property type="project" value="TreeGrafter"/>
</dbReference>
<dbReference type="CDD" id="cd23274">
    <property type="entry name" value="Dkk3_Cys2"/>
    <property type="match status" value="1"/>
</dbReference>
<dbReference type="GO" id="GO:0090090">
    <property type="term" value="P:negative regulation of canonical Wnt signaling pathway"/>
    <property type="evidence" value="ECO:0007669"/>
    <property type="project" value="TreeGrafter"/>
</dbReference>
<gene>
    <name evidence="10" type="primary">dkk3a</name>
</gene>